<keyword evidence="2" id="KW-1133">Transmembrane helix</keyword>
<dbReference type="AlphaFoldDB" id="C2BD60"/>
<dbReference type="HOGENOM" id="CLU_1118352_0_0_9"/>
<evidence type="ECO:0000313" key="4">
    <source>
        <dbReference type="Proteomes" id="UP000005984"/>
    </source>
</evidence>
<reference evidence="3 4" key="1">
    <citation type="submission" date="2008-10" db="EMBL/GenBank/DDBJ databases">
        <authorList>
            <person name="Qin X."/>
            <person name="Bachman B."/>
            <person name="Battles P."/>
            <person name="Bell A."/>
            <person name="Bess C."/>
            <person name="Bickham C."/>
            <person name="Chaboub L."/>
            <person name="Chen D."/>
            <person name="Coyle M."/>
            <person name="Deiros D.R."/>
            <person name="Dinh H."/>
            <person name="Forbes L."/>
            <person name="Fowler G."/>
            <person name="Francisco L."/>
            <person name="Fu Q."/>
            <person name="Gubbala S."/>
            <person name="Hale W."/>
            <person name="Han Y."/>
            <person name="Hemphill L."/>
            <person name="Highlander S.K."/>
            <person name="Hirani K."/>
            <person name="Hogues M."/>
            <person name="Jackson L."/>
            <person name="Jakkamsetti A."/>
            <person name="Javaid M."/>
            <person name="Jiang H."/>
            <person name="Korchina V."/>
            <person name="Kovar C."/>
            <person name="Lara F."/>
            <person name="Lee S."/>
            <person name="Mata R."/>
            <person name="Mathew T."/>
            <person name="Moen C."/>
            <person name="Morales K."/>
            <person name="Munidasa M."/>
            <person name="Nazareth L."/>
            <person name="Ngo R."/>
            <person name="Nguyen L."/>
            <person name="Okwuonu G."/>
            <person name="Ongeri F."/>
            <person name="Patil S."/>
            <person name="Petrosino J."/>
            <person name="Pham C."/>
            <person name="Pham P."/>
            <person name="Pu L.-L."/>
            <person name="Puazo M."/>
            <person name="Raj R."/>
            <person name="Reid J."/>
            <person name="Rouhana J."/>
            <person name="Saada N."/>
            <person name="Shang Y."/>
            <person name="Simmons D."/>
            <person name="Thornton R."/>
            <person name="Warren J."/>
            <person name="Weissenberger G."/>
            <person name="Zhang J."/>
            <person name="Zhang L."/>
            <person name="Zhou C."/>
            <person name="Zhu D."/>
            <person name="Muzny D."/>
            <person name="Worley K."/>
            <person name="Gibbs R."/>
        </authorList>
    </citation>
    <scope>NUCLEOTIDE SEQUENCE [LARGE SCALE GENOMIC DNA]</scope>
    <source>
        <strain evidence="3 4">ATCC 51172</strain>
    </source>
</reference>
<evidence type="ECO:0000313" key="3">
    <source>
        <dbReference type="EMBL" id="EEI87252.1"/>
    </source>
</evidence>
<proteinExistence type="predicted"/>
<accession>C2BD60</accession>
<protein>
    <submittedName>
        <fullName evidence="3">Uncharacterized protein</fullName>
    </submittedName>
</protein>
<feature type="transmembrane region" description="Helical" evidence="2">
    <location>
        <begin position="217"/>
        <end position="237"/>
    </location>
</feature>
<gene>
    <name evidence="3" type="ORF">HMPREF0072_0280</name>
</gene>
<comment type="caution">
    <text evidence="3">The sequence shown here is derived from an EMBL/GenBank/DDBJ whole genome shotgun (WGS) entry which is preliminary data.</text>
</comment>
<evidence type="ECO:0000256" key="2">
    <source>
        <dbReference type="SAM" id="Phobius"/>
    </source>
</evidence>
<feature type="compositionally biased region" description="Basic and acidic residues" evidence="1">
    <location>
        <begin position="196"/>
        <end position="207"/>
    </location>
</feature>
<dbReference type="Proteomes" id="UP000005984">
    <property type="component" value="Unassembled WGS sequence"/>
</dbReference>
<evidence type="ECO:0000256" key="1">
    <source>
        <dbReference type="SAM" id="MobiDB-lite"/>
    </source>
</evidence>
<dbReference type="EMBL" id="ABYO01000015">
    <property type="protein sequence ID" value="EEI87252.1"/>
    <property type="molecule type" value="Genomic_DNA"/>
</dbReference>
<dbReference type="STRING" id="525254.HMPREF0072_0280"/>
<organism evidence="3 4">
    <name type="scientific">Anaerococcus lactolyticus ATCC 51172</name>
    <dbReference type="NCBI Taxonomy" id="525254"/>
    <lineage>
        <taxon>Bacteria</taxon>
        <taxon>Bacillati</taxon>
        <taxon>Bacillota</taxon>
        <taxon>Tissierellia</taxon>
        <taxon>Tissierellales</taxon>
        <taxon>Peptoniphilaceae</taxon>
        <taxon>Anaerococcus</taxon>
    </lineage>
</organism>
<keyword evidence="2" id="KW-0812">Transmembrane</keyword>
<name>C2BD60_9FIRM</name>
<keyword evidence="4" id="KW-1185">Reference proteome</keyword>
<feature type="region of interest" description="Disordered" evidence="1">
    <location>
        <begin position="183"/>
        <end position="207"/>
    </location>
</feature>
<keyword evidence="2" id="KW-0472">Membrane</keyword>
<sequence length="248" mass="28112">MTVNASADSQIMVKEIKNKAEIAELAKNKKNNGSWYVLSKDGETKYFYITDKGEVEIHDKDPNQQASDEYGNLEKGNVNIKVGGQIGYQSLIVNLKTKTGEHLPIDLNGAEIKAVIPLGEYEIDSVSIVDKNGYMKDTKYDVDKQYFKVEKGKDYNLDIKITGLVDIENKSIDDLVGEEETNKKKELKANNQRTSDYNELRNTEKDKKANKSKYSNFKYITTGVTLLILSVISFLSLRKRKIKGDYDD</sequence>